<organism evidence="1 2">
    <name type="scientific">Breznakia pachnodae</name>
    <dbReference type="NCBI Taxonomy" id="265178"/>
    <lineage>
        <taxon>Bacteria</taxon>
        <taxon>Bacillati</taxon>
        <taxon>Bacillota</taxon>
        <taxon>Erysipelotrichia</taxon>
        <taxon>Erysipelotrichales</taxon>
        <taxon>Erysipelotrichaceae</taxon>
        <taxon>Breznakia</taxon>
    </lineage>
</organism>
<keyword evidence="2" id="KW-1185">Reference proteome</keyword>
<evidence type="ECO:0000313" key="1">
    <source>
        <dbReference type="EMBL" id="MDQ0361609.1"/>
    </source>
</evidence>
<name>A0ABU0E4F5_9FIRM</name>
<comment type="caution">
    <text evidence="1">The sequence shown here is derived from an EMBL/GenBank/DDBJ whole genome shotgun (WGS) entry which is preliminary data.</text>
</comment>
<reference evidence="1 2" key="1">
    <citation type="submission" date="2023-07" db="EMBL/GenBank/DDBJ databases">
        <title>Genomic Encyclopedia of Type Strains, Phase IV (KMG-IV): sequencing the most valuable type-strain genomes for metagenomic binning, comparative biology and taxonomic classification.</title>
        <authorList>
            <person name="Goeker M."/>
        </authorList>
    </citation>
    <scope>NUCLEOTIDE SEQUENCE [LARGE SCALE GENOMIC DNA]</scope>
    <source>
        <strain evidence="1 2">DSM 16784</strain>
    </source>
</reference>
<gene>
    <name evidence="1" type="ORF">J2S15_002359</name>
</gene>
<dbReference type="RefSeq" id="WP_307408477.1">
    <property type="nucleotide sequence ID" value="NZ_JAUSUR010000004.1"/>
</dbReference>
<sequence>MQLTYELFLEQTLNGNNYHQLEIFKEIDIIAEDPFHNNVYVKYDVLHRDEFFEYYNRVNDFIIYSFSIPKERFLKEYDQFVDNYKYTGRNARYAVQLKILYPKGIVSSRNKRISFLKEYVKQLIGIKVNLPYTVQEITIGKANYALITIIEREFLGKSNYKYYQKDVWIDSRTGSFPKSDCPEEFKVLKRKKGDIQKDKNGKLIPNERKFSTCVRVFRYGMRKDGTSCWDIFINDLKNKLINSLKRIFSKKAGTGKVLHKRQCKKSYHPLIRRRLSSINYAKQTIEYTTNWLLKREKEYLKFKEKPKDFTIQRQHDQLTLWNSSEWRYMGVEKTKAYKQIESIFEKFRSRFKKEEFHDNEGNVRKIQHCYQRVDELEENIHLLIKMFFEDISAVQLSVDG</sequence>
<evidence type="ECO:0000313" key="2">
    <source>
        <dbReference type="Proteomes" id="UP001230220"/>
    </source>
</evidence>
<protein>
    <submittedName>
        <fullName evidence="1">Uncharacterized protein</fullName>
    </submittedName>
</protein>
<proteinExistence type="predicted"/>
<dbReference type="EMBL" id="JAUSUR010000004">
    <property type="protein sequence ID" value="MDQ0361609.1"/>
    <property type="molecule type" value="Genomic_DNA"/>
</dbReference>
<dbReference type="Proteomes" id="UP001230220">
    <property type="component" value="Unassembled WGS sequence"/>
</dbReference>
<accession>A0ABU0E4F5</accession>